<dbReference type="EMBL" id="JBHTCK010000007">
    <property type="protein sequence ID" value="MFC7353765.1"/>
    <property type="molecule type" value="Genomic_DNA"/>
</dbReference>
<keyword evidence="3" id="KW-1185">Reference proteome</keyword>
<dbReference type="Proteomes" id="UP001596509">
    <property type="component" value="Unassembled WGS sequence"/>
</dbReference>
<evidence type="ECO:0000256" key="1">
    <source>
        <dbReference type="SAM" id="SignalP"/>
    </source>
</evidence>
<proteinExistence type="predicted"/>
<protein>
    <recommendedName>
        <fullName evidence="4">Secreted protein</fullName>
    </recommendedName>
</protein>
<sequence length="151" mass="16372">MKRTVGKIIGVAAAAAGLAVSSTSPAAAFPYWQQVSTNSNWSCSDYQAHRLSFNIKFKTCVVRNANNDAQAVLVVQNSGTKAAVIRGEIATWVNGNSYRASISCYESTLNPGFTRGCFGPTESNTSRLRGETVLWMNGYENINYSNGSWEN</sequence>
<evidence type="ECO:0000313" key="2">
    <source>
        <dbReference type="EMBL" id="MFC7353765.1"/>
    </source>
</evidence>
<feature type="chain" id="PRO_5046243115" description="Secreted protein" evidence="1">
    <location>
        <begin position="27"/>
        <end position="151"/>
    </location>
</feature>
<keyword evidence="1" id="KW-0732">Signal</keyword>
<comment type="caution">
    <text evidence="2">The sequence shown here is derived from an EMBL/GenBank/DDBJ whole genome shotgun (WGS) entry which is preliminary data.</text>
</comment>
<evidence type="ECO:0008006" key="4">
    <source>
        <dbReference type="Google" id="ProtNLM"/>
    </source>
</evidence>
<reference evidence="3" key="1">
    <citation type="journal article" date="2019" name="Int. J. Syst. Evol. Microbiol.">
        <title>The Global Catalogue of Microorganisms (GCM) 10K type strain sequencing project: providing services to taxonomists for standard genome sequencing and annotation.</title>
        <authorList>
            <consortium name="The Broad Institute Genomics Platform"/>
            <consortium name="The Broad Institute Genome Sequencing Center for Infectious Disease"/>
            <person name="Wu L."/>
            <person name="Ma J."/>
        </authorList>
    </citation>
    <scope>NUCLEOTIDE SEQUENCE [LARGE SCALE GENOMIC DNA]</scope>
    <source>
        <strain evidence="3">ICMP 19430</strain>
    </source>
</reference>
<evidence type="ECO:0000313" key="3">
    <source>
        <dbReference type="Proteomes" id="UP001596509"/>
    </source>
</evidence>
<organism evidence="2 3">
    <name type="scientific">Streptomyces caviscabies</name>
    <dbReference type="NCBI Taxonomy" id="90079"/>
    <lineage>
        <taxon>Bacteria</taxon>
        <taxon>Bacillati</taxon>
        <taxon>Actinomycetota</taxon>
        <taxon>Actinomycetes</taxon>
        <taxon>Kitasatosporales</taxon>
        <taxon>Streptomycetaceae</taxon>
        <taxon>Streptomyces</taxon>
    </lineage>
</organism>
<name>A0ABW2MIP2_9ACTN</name>
<gene>
    <name evidence="2" type="ORF">ACFQW9_24260</name>
</gene>
<dbReference type="RefSeq" id="WP_158688287.1">
    <property type="nucleotide sequence ID" value="NZ_JBHTCK010000007.1"/>
</dbReference>
<accession>A0ABW2MIP2</accession>
<feature type="signal peptide" evidence="1">
    <location>
        <begin position="1"/>
        <end position="26"/>
    </location>
</feature>